<dbReference type="Pfam" id="PF00441">
    <property type="entry name" value="Acyl-CoA_dh_1"/>
    <property type="match status" value="1"/>
</dbReference>
<evidence type="ECO:0000256" key="4">
    <source>
        <dbReference type="ARBA" id="ARBA00022827"/>
    </source>
</evidence>
<accession>A0A7W1WTH8</accession>
<evidence type="ECO:0000256" key="3">
    <source>
        <dbReference type="ARBA" id="ARBA00022630"/>
    </source>
</evidence>
<gene>
    <name evidence="10" type="ORF">H1191_14705</name>
</gene>
<evidence type="ECO:0000259" key="8">
    <source>
        <dbReference type="Pfam" id="PF02770"/>
    </source>
</evidence>
<dbReference type="InterPro" id="IPR009075">
    <property type="entry name" value="AcylCo_DH/oxidase_C"/>
</dbReference>
<reference evidence="10 11" key="1">
    <citation type="submission" date="2020-07" db="EMBL/GenBank/DDBJ databases">
        <authorList>
            <person name="Feng H."/>
        </authorList>
    </citation>
    <scope>NUCLEOTIDE SEQUENCE [LARGE SCALE GENOMIC DNA]</scope>
    <source>
        <strain evidence="11">s-10</strain>
    </source>
</reference>
<feature type="domain" description="Acyl-CoA dehydrogenase/oxidase N-terminal" evidence="9">
    <location>
        <begin position="17"/>
        <end position="126"/>
    </location>
</feature>
<dbReference type="Gene3D" id="1.20.140.10">
    <property type="entry name" value="Butyryl-CoA Dehydrogenase, subunit A, domain 3"/>
    <property type="match status" value="1"/>
</dbReference>
<dbReference type="InterPro" id="IPR037069">
    <property type="entry name" value="AcylCoA_DH/ox_N_sf"/>
</dbReference>
<keyword evidence="11" id="KW-1185">Reference proteome</keyword>
<evidence type="ECO:0000313" key="11">
    <source>
        <dbReference type="Proteomes" id="UP000535491"/>
    </source>
</evidence>
<evidence type="ECO:0000313" key="10">
    <source>
        <dbReference type="EMBL" id="MBA4495551.1"/>
    </source>
</evidence>
<evidence type="ECO:0000259" key="9">
    <source>
        <dbReference type="Pfam" id="PF02771"/>
    </source>
</evidence>
<dbReference type="GO" id="GO:0003995">
    <property type="term" value="F:acyl-CoA dehydrogenase activity"/>
    <property type="evidence" value="ECO:0007669"/>
    <property type="project" value="InterPro"/>
</dbReference>
<dbReference type="Proteomes" id="UP000535491">
    <property type="component" value="Unassembled WGS sequence"/>
</dbReference>
<dbReference type="Gene3D" id="1.10.540.10">
    <property type="entry name" value="Acyl-CoA dehydrogenase/oxidase, N-terminal domain"/>
    <property type="match status" value="1"/>
</dbReference>
<keyword evidence="4 6" id="KW-0274">FAD</keyword>
<dbReference type="PIRSF" id="PIRSF016578">
    <property type="entry name" value="HsaA"/>
    <property type="match status" value="1"/>
</dbReference>
<name>A0A7W1WTH8_9BACL</name>
<dbReference type="PANTHER" id="PTHR43884:SF12">
    <property type="entry name" value="ISOVALERYL-COA DEHYDROGENASE, MITOCHONDRIAL-RELATED"/>
    <property type="match status" value="1"/>
</dbReference>
<evidence type="ECO:0000259" key="7">
    <source>
        <dbReference type="Pfam" id="PF00441"/>
    </source>
</evidence>
<dbReference type="FunFam" id="2.40.110.10:FF:000001">
    <property type="entry name" value="Acyl-CoA dehydrogenase, mitochondrial"/>
    <property type="match status" value="1"/>
</dbReference>
<dbReference type="SUPFAM" id="SSF56645">
    <property type="entry name" value="Acyl-CoA dehydrogenase NM domain-like"/>
    <property type="match status" value="1"/>
</dbReference>
<evidence type="ECO:0000256" key="5">
    <source>
        <dbReference type="ARBA" id="ARBA00023002"/>
    </source>
</evidence>
<feature type="domain" description="Acyl-CoA oxidase/dehydrogenase middle" evidence="8">
    <location>
        <begin position="135"/>
        <end position="230"/>
    </location>
</feature>
<dbReference type="GO" id="GO:0050660">
    <property type="term" value="F:flavin adenine dinucleotide binding"/>
    <property type="evidence" value="ECO:0007669"/>
    <property type="project" value="InterPro"/>
</dbReference>
<feature type="domain" description="Acyl-CoA dehydrogenase/oxidase C-terminal" evidence="7">
    <location>
        <begin position="248"/>
        <end position="388"/>
    </location>
</feature>
<proteinExistence type="inferred from homology"/>
<dbReference type="InterPro" id="IPR006091">
    <property type="entry name" value="Acyl-CoA_Oxase/DH_mid-dom"/>
</dbReference>
<dbReference type="AlphaFoldDB" id="A0A7W1WTH8"/>
<dbReference type="SUPFAM" id="SSF47203">
    <property type="entry name" value="Acyl-CoA dehydrogenase C-terminal domain-like"/>
    <property type="match status" value="1"/>
</dbReference>
<dbReference type="InterPro" id="IPR046373">
    <property type="entry name" value="Acyl-CoA_Oxase/DH_mid-dom_sf"/>
</dbReference>
<dbReference type="PANTHER" id="PTHR43884">
    <property type="entry name" value="ACYL-COA DEHYDROGENASE"/>
    <property type="match status" value="1"/>
</dbReference>
<protein>
    <submittedName>
        <fullName evidence="10">Acyl-CoA dehydrogenase family protein</fullName>
    </submittedName>
</protein>
<organism evidence="10 11">
    <name type="scientific">Paenactinomyces guangxiensis</name>
    <dbReference type="NCBI Taxonomy" id="1490290"/>
    <lineage>
        <taxon>Bacteria</taxon>
        <taxon>Bacillati</taxon>
        <taxon>Bacillota</taxon>
        <taxon>Bacilli</taxon>
        <taxon>Bacillales</taxon>
        <taxon>Thermoactinomycetaceae</taxon>
        <taxon>Paenactinomyces</taxon>
    </lineage>
</organism>
<dbReference type="PROSITE" id="PS00072">
    <property type="entry name" value="ACYL_COA_DH_1"/>
    <property type="match status" value="1"/>
</dbReference>
<dbReference type="Pfam" id="PF02770">
    <property type="entry name" value="Acyl-CoA_dh_M"/>
    <property type="match status" value="1"/>
</dbReference>
<comment type="similarity">
    <text evidence="2 6">Belongs to the acyl-CoA dehydrogenase family.</text>
</comment>
<dbReference type="PROSITE" id="PS00073">
    <property type="entry name" value="ACYL_COA_DH_2"/>
    <property type="match status" value="1"/>
</dbReference>
<dbReference type="FunFam" id="1.20.140.10:FF:000004">
    <property type="entry name" value="Acyl-CoA dehydrogenase FadE25"/>
    <property type="match status" value="1"/>
</dbReference>
<dbReference type="EMBL" id="JACEIQ010000016">
    <property type="protein sequence ID" value="MBA4495551.1"/>
    <property type="molecule type" value="Genomic_DNA"/>
</dbReference>
<dbReference type="InterPro" id="IPR009100">
    <property type="entry name" value="AcylCoA_DH/oxidase_NM_dom_sf"/>
</dbReference>
<dbReference type="RefSeq" id="WP_181753115.1">
    <property type="nucleotide sequence ID" value="NZ_JACEIQ010000016.1"/>
</dbReference>
<dbReference type="InterPro" id="IPR006089">
    <property type="entry name" value="Acyl-CoA_DH_CS"/>
</dbReference>
<evidence type="ECO:0000256" key="6">
    <source>
        <dbReference type="RuleBase" id="RU362125"/>
    </source>
</evidence>
<sequence>MLNQDRQITLGLSFQLSAEQTELRKWAHGFAEKEIRPIAAEYDEREEFPMEILRKAAKVGLISYAAPEEYGGGGLTSVMAACLIGEELFWGCAGIATSLSVAGLAGLPVYYMGSEEQKRKWISFLCDPNHPRLGAMALTEPGAGSDVKAIQTRAVRDGDDWVINGRKCFITNGGIADLYVVFARTDPDGGYQGVSAFIVPGDTPGLSAGKKERKMGIRASHTGDVIFEDVRVPHENLLGEENMAFFGAMKMLEYSRPAVAAAAVGVARAAYEYALNYARQRVQFGRPIIKNQAISFMLADMKTKIDAARLLTWRAADLADRGESCAVEGSMAKSFAAEMAMEVTTNAVQILGGYGYMRDYPVEKWMRDAKILSIYEGTTQIQKKVIATSF</sequence>
<evidence type="ECO:0000256" key="2">
    <source>
        <dbReference type="ARBA" id="ARBA00009347"/>
    </source>
</evidence>
<dbReference type="InterPro" id="IPR036250">
    <property type="entry name" value="AcylCo_DH-like_C"/>
</dbReference>
<dbReference type="InterPro" id="IPR013786">
    <property type="entry name" value="AcylCoA_DH/ox_N"/>
</dbReference>
<keyword evidence="5 6" id="KW-0560">Oxidoreductase</keyword>
<evidence type="ECO:0000256" key="1">
    <source>
        <dbReference type="ARBA" id="ARBA00001974"/>
    </source>
</evidence>
<dbReference type="Pfam" id="PF02771">
    <property type="entry name" value="Acyl-CoA_dh_N"/>
    <property type="match status" value="1"/>
</dbReference>
<keyword evidence="3 6" id="KW-0285">Flavoprotein</keyword>
<dbReference type="Gene3D" id="2.40.110.10">
    <property type="entry name" value="Butyryl-CoA Dehydrogenase, subunit A, domain 2"/>
    <property type="match status" value="1"/>
</dbReference>
<comment type="caution">
    <text evidence="10">The sequence shown here is derived from an EMBL/GenBank/DDBJ whole genome shotgun (WGS) entry which is preliminary data.</text>
</comment>
<comment type="cofactor">
    <cofactor evidence="1 6">
        <name>FAD</name>
        <dbReference type="ChEBI" id="CHEBI:57692"/>
    </cofactor>
</comment>